<organism evidence="1">
    <name type="scientific">marine sediment metagenome</name>
    <dbReference type="NCBI Taxonomy" id="412755"/>
    <lineage>
        <taxon>unclassified sequences</taxon>
        <taxon>metagenomes</taxon>
        <taxon>ecological metagenomes</taxon>
    </lineage>
</organism>
<proteinExistence type="predicted"/>
<reference evidence="1" key="1">
    <citation type="journal article" date="2014" name="Front. Microbiol.">
        <title>High frequency of phylogenetically diverse reductive dehalogenase-homologous genes in deep subseafloor sedimentary metagenomes.</title>
        <authorList>
            <person name="Kawai M."/>
            <person name="Futagami T."/>
            <person name="Toyoda A."/>
            <person name="Takaki Y."/>
            <person name="Nishi S."/>
            <person name="Hori S."/>
            <person name="Arai W."/>
            <person name="Tsubouchi T."/>
            <person name="Morono Y."/>
            <person name="Uchiyama I."/>
            <person name="Ito T."/>
            <person name="Fujiyama A."/>
            <person name="Inagaki F."/>
            <person name="Takami H."/>
        </authorList>
    </citation>
    <scope>NUCLEOTIDE SEQUENCE</scope>
    <source>
        <strain evidence="1">Expedition CK06-06</strain>
    </source>
</reference>
<name>X0V9F3_9ZZZZ</name>
<gene>
    <name evidence="1" type="ORF">S01H1_26479</name>
</gene>
<dbReference type="EMBL" id="BARS01016053">
    <property type="protein sequence ID" value="GAF97265.1"/>
    <property type="molecule type" value="Genomic_DNA"/>
</dbReference>
<accession>X0V9F3</accession>
<evidence type="ECO:0000313" key="1">
    <source>
        <dbReference type="EMBL" id="GAF97265.1"/>
    </source>
</evidence>
<protein>
    <submittedName>
        <fullName evidence="1">Uncharacterized protein</fullName>
    </submittedName>
</protein>
<sequence>MKYWKCLNCAWEKETPDNIIFVACNCCLTEMKEYPDMRQFKVEVKGDGRSRIAPD</sequence>
<dbReference type="AlphaFoldDB" id="X0V9F3"/>
<comment type="caution">
    <text evidence="1">The sequence shown here is derived from an EMBL/GenBank/DDBJ whole genome shotgun (WGS) entry which is preliminary data.</text>
</comment>